<feature type="signal peptide" evidence="1">
    <location>
        <begin position="1"/>
        <end position="26"/>
    </location>
</feature>
<name>A0ABV9D393_9GAMM</name>
<evidence type="ECO:0000256" key="1">
    <source>
        <dbReference type="SAM" id="SignalP"/>
    </source>
</evidence>
<dbReference type="EMBL" id="JBHSEU010000016">
    <property type="protein sequence ID" value="MFC4539102.1"/>
    <property type="molecule type" value="Genomic_DNA"/>
</dbReference>
<keyword evidence="1" id="KW-0732">Signal</keyword>
<feature type="chain" id="PRO_5045377514" evidence="1">
    <location>
        <begin position="27"/>
        <end position="314"/>
    </location>
</feature>
<sequence length="314" mass="34522">MSTLRPVLSSTLALLGSATLVAPVAAQTEAIEQQRQDLQNFQVIAHRGASGHAPEHTWYAYDKALAMGADYLELDVHMSADGRLVAIHDTTLERTTDGQGPVKEHSLDELKALDAGSWFNAAHPEYADDAYAGAKLLTLDEVIDRYGQDVRYYIETKSPKDYPELQDALVSKLEAEGLVQSGSVVIQSFSQASLQEVHDLNPDIPLVQLLWYSPSEDGNTLEEWTGVTPSPADITDADFQAIADYADGVGPNDLYEGEPVIDAGFIEQAHANDLLVHVYTINDKDQMHQLLDWGVDGLFTNFPDRLKEVLAEEE</sequence>
<dbReference type="PANTHER" id="PTHR46211:SF7">
    <property type="entry name" value="GLYCEROPHOSPHODIESTER PHOSPHODIESTERASE"/>
    <property type="match status" value="1"/>
</dbReference>
<evidence type="ECO:0000313" key="3">
    <source>
        <dbReference type="EMBL" id="MFC4539102.1"/>
    </source>
</evidence>
<dbReference type="Pfam" id="PF03009">
    <property type="entry name" value="GDPD"/>
    <property type="match status" value="1"/>
</dbReference>
<proteinExistence type="predicted"/>
<dbReference type="PROSITE" id="PS51704">
    <property type="entry name" value="GP_PDE"/>
    <property type="match status" value="1"/>
</dbReference>
<dbReference type="PANTHER" id="PTHR46211">
    <property type="entry name" value="GLYCEROPHOSPHORYL DIESTER PHOSPHODIESTERASE"/>
    <property type="match status" value="1"/>
</dbReference>
<dbReference type="CDD" id="cd08601">
    <property type="entry name" value="GDPD_SaGlpQ_like"/>
    <property type="match status" value="1"/>
</dbReference>
<gene>
    <name evidence="3" type="ORF">ACFO0U_09980</name>
</gene>
<dbReference type="InterPro" id="IPR017946">
    <property type="entry name" value="PLC-like_Pdiesterase_TIM-brl"/>
</dbReference>
<feature type="domain" description="GP-PDE" evidence="2">
    <location>
        <begin position="41"/>
        <end position="310"/>
    </location>
</feature>
<dbReference type="InterPro" id="IPR030395">
    <property type="entry name" value="GP_PDE_dom"/>
</dbReference>
<organism evidence="3 4">
    <name type="scientific">Chromohalobacter sarecensis</name>
    <dbReference type="NCBI Taxonomy" id="245294"/>
    <lineage>
        <taxon>Bacteria</taxon>
        <taxon>Pseudomonadati</taxon>
        <taxon>Pseudomonadota</taxon>
        <taxon>Gammaproteobacteria</taxon>
        <taxon>Oceanospirillales</taxon>
        <taxon>Halomonadaceae</taxon>
        <taxon>Chromohalobacter</taxon>
    </lineage>
</organism>
<reference evidence="4" key="1">
    <citation type="journal article" date="2019" name="Int. J. Syst. Evol. Microbiol.">
        <title>The Global Catalogue of Microorganisms (GCM) 10K type strain sequencing project: providing services to taxonomists for standard genome sequencing and annotation.</title>
        <authorList>
            <consortium name="The Broad Institute Genomics Platform"/>
            <consortium name="The Broad Institute Genome Sequencing Center for Infectious Disease"/>
            <person name="Wu L."/>
            <person name="Ma J."/>
        </authorList>
    </citation>
    <scope>NUCLEOTIDE SEQUENCE [LARGE SCALE GENOMIC DNA]</scope>
    <source>
        <strain evidence="4">CGMCC 1.12121</strain>
    </source>
</reference>
<dbReference type="RefSeq" id="WP_246973864.1">
    <property type="nucleotide sequence ID" value="NZ_JAKGAN010000005.1"/>
</dbReference>
<evidence type="ECO:0000313" key="4">
    <source>
        <dbReference type="Proteomes" id="UP001596030"/>
    </source>
</evidence>
<dbReference type="Gene3D" id="3.20.20.190">
    <property type="entry name" value="Phosphatidylinositol (PI) phosphodiesterase"/>
    <property type="match status" value="1"/>
</dbReference>
<comment type="caution">
    <text evidence="3">The sequence shown here is derived from an EMBL/GenBank/DDBJ whole genome shotgun (WGS) entry which is preliminary data.</text>
</comment>
<protein>
    <submittedName>
        <fullName evidence="3">Glycerophosphodiester phosphodiesterase</fullName>
    </submittedName>
</protein>
<evidence type="ECO:0000259" key="2">
    <source>
        <dbReference type="PROSITE" id="PS51704"/>
    </source>
</evidence>
<accession>A0ABV9D393</accession>
<keyword evidence="4" id="KW-1185">Reference proteome</keyword>
<dbReference type="SUPFAM" id="SSF51695">
    <property type="entry name" value="PLC-like phosphodiesterases"/>
    <property type="match status" value="1"/>
</dbReference>
<dbReference type="Proteomes" id="UP001596030">
    <property type="component" value="Unassembled WGS sequence"/>
</dbReference>